<feature type="domain" description="Pyruvate phosphate dikinase AMP/ATP-binding" evidence="13">
    <location>
        <begin position="303"/>
        <end position="348"/>
    </location>
</feature>
<dbReference type="NCBIfam" id="TIGR01828">
    <property type="entry name" value="pyru_phos_dikin"/>
    <property type="match status" value="1"/>
</dbReference>
<dbReference type="InterPro" id="IPR008279">
    <property type="entry name" value="PEP-util_enz_mobile_dom"/>
</dbReference>
<dbReference type="Pfam" id="PF02896">
    <property type="entry name" value="PEP-utilizers_C"/>
    <property type="match status" value="1"/>
</dbReference>
<evidence type="ECO:0000259" key="12">
    <source>
        <dbReference type="Pfam" id="PF00391"/>
    </source>
</evidence>
<accession>A0ABT4CRW5</accession>
<evidence type="ECO:0000256" key="4">
    <source>
        <dbReference type="ARBA" id="ARBA00020138"/>
    </source>
</evidence>
<evidence type="ECO:0000259" key="13">
    <source>
        <dbReference type="Pfam" id="PF01326"/>
    </source>
</evidence>
<evidence type="ECO:0000256" key="2">
    <source>
        <dbReference type="ARBA" id="ARBA00007837"/>
    </source>
</evidence>
<dbReference type="Gene3D" id="1.20.80.30">
    <property type="match status" value="1"/>
</dbReference>
<dbReference type="GO" id="GO:0050242">
    <property type="term" value="F:pyruvate, phosphate dikinase activity"/>
    <property type="evidence" value="ECO:0007669"/>
    <property type="project" value="UniProtKB-EC"/>
</dbReference>
<dbReference type="RefSeq" id="WP_268050705.1">
    <property type="nucleotide sequence ID" value="NZ_JAPQES010000005.1"/>
</dbReference>
<organism evidence="15 16">
    <name type="scientific">Clostridium ganghwense</name>
    <dbReference type="NCBI Taxonomy" id="312089"/>
    <lineage>
        <taxon>Bacteria</taxon>
        <taxon>Bacillati</taxon>
        <taxon>Bacillota</taxon>
        <taxon>Clostridia</taxon>
        <taxon>Eubacteriales</taxon>
        <taxon>Clostridiaceae</taxon>
        <taxon>Clostridium</taxon>
    </lineage>
</organism>
<feature type="domain" description="PEP-utilising enzyme C-terminal" evidence="14">
    <location>
        <begin position="519"/>
        <end position="870"/>
    </location>
</feature>
<dbReference type="PROSITE" id="PS00742">
    <property type="entry name" value="PEP_ENZYMES_2"/>
    <property type="match status" value="1"/>
</dbReference>
<dbReference type="Pfam" id="PF00391">
    <property type="entry name" value="PEP-utilizers"/>
    <property type="match status" value="1"/>
</dbReference>
<dbReference type="InterPro" id="IPR040442">
    <property type="entry name" value="Pyrv_kinase-like_dom_sf"/>
</dbReference>
<protein>
    <recommendedName>
        <fullName evidence="4 11">Pyruvate, phosphate dikinase</fullName>
        <ecNumber evidence="3 11">2.7.9.1</ecNumber>
    </recommendedName>
</protein>
<evidence type="ECO:0000256" key="5">
    <source>
        <dbReference type="ARBA" id="ARBA00022679"/>
    </source>
</evidence>
<dbReference type="Gene3D" id="3.30.1490.20">
    <property type="entry name" value="ATP-grasp fold, A domain"/>
    <property type="match status" value="1"/>
</dbReference>
<keyword evidence="7" id="KW-0547">Nucleotide-binding</keyword>
<keyword evidence="15" id="KW-0670">Pyruvate</keyword>
<keyword evidence="10" id="KW-0460">Magnesium</keyword>
<dbReference type="PANTHER" id="PTHR22931:SF9">
    <property type="entry name" value="PYRUVATE, PHOSPHATE DIKINASE 1, CHLOROPLASTIC"/>
    <property type="match status" value="1"/>
</dbReference>
<dbReference type="PANTHER" id="PTHR22931">
    <property type="entry name" value="PHOSPHOENOLPYRUVATE DIKINASE-RELATED"/>
    <property type="match status" value="1"/>
</dbReference>
<dbReference type="EMBL" id="JAPQES010000005">
    <property type="protein sequence ID" value="MCY6371807.1"/>
    <property type="molecule type" value="Genomic_DNA"/>
</dbReference>
<reference evidence="15" key="1">
    <citation type="submission" date="2022-12" db="EMBL/GenBank/DDBJ databases">
        <authorList>
            <person name="Wang J."/>
        </authorList>
    </citation>
    <scope>NUCLEOTIDE SEQUENCE</scope>
    <source>
        <strain evidence="15">HY-42-06</strain>
    </source>
</reference>
<dbReference type="InterPro" id="IPR013815">
    <property type="entry name" value="ATP_grasp_subdomain_1"/>
</dbReference>
<dbReference type="InterPro" id="IPR010121">
    <property type="entry name" value="Pyruvate_phosphate_dikinase"/>
</dbReference>
<dbReference type="InterPro" id="IPR002192">
    <property type="entry name" value="PPDK_AMP/ATP-bd"/>
</dbReference>
<name>A0ABT4CRW5_9CLOT</name>
<dbReference type="SUPFAM" id="SSF51621">
    <property type="entry name" value="Phosphoenolpyruvate/pyruvate domain"/>
    <property type="match status" value="1"/>
</dbReference>
<comment type="cofactor">
    <cofactor evidence="1 11">
        <name>Mg(2+)</name>
        <dbReference type="ChEBI" id="CHEBI:18420"/>
    </cofactor>
</comment>
<dbReference type="InterPro" id="IPR018274">
    <property type="entry name" value="PEP_util_AS"/>
</dbReference>
<dbReference type="InterPro" id="IPR023151">
    <property type="entry name" value="PEP_util_CS"/>
</dbReference>
<evidence type="ECO:0000256" key="9">
    <source>
        <dbReference type="ARBA" id="ARBA00022840"/>
    </source>
</evidence>
<keyword evidence="6" id="KW-0479">Metal-binding</keyword>
<evidence type="ECO:0000313" key="16">
    <source>
        <dbReference type="Proteomes" id="UP001079657"/>
    </source>
</evidence>
<evidence type="ECO:0000256" key="11">
    <source>
        <dbReference type="PIRNR" id="PIRNR000853"/>
    </source>
</evidence>
<keyword evidence="8" id="KW-0418">Kinase</keyword>
<dbReference type="Gene3D" id="1.10.189.10">
    <property type="entry name" value="Pyruvate Phosphate Dikinase, domain 2"/>
    <property type="match status" value="1"/>
</dbReference>
<evidence type="ECO:0000256" key="7">
    <source>
        <dbReference type="ARBA" id="ARBA00022741"/>
    </source>
</evidence>
<evidence type="ECO:0000256" key="8">
    <source>
        <dbReference type="ARBA" id="ARBA00022777"/>
    </source>
</evidence>
<comment type="caution">
    <text evidence="15">The sequence shown here is derived from an EMBL/GenBank/DDBJ whole genome shotgun (WGS) entry which is preliminary data.</text>
</comment>
<proteinExistence type="inferred from homology"/>
<dbReference type="Gene3D" id="3.30.470.20">
    <property type="entry name" value="ATP-grasp fold, B domain"/>
    <property type="match status" value="1"/>
</dbReference>
<dbReference type="PROSITE" id="PS00370">
    <property type="entry name" value="PEP_ENZYMES_PHOS_SITE"/>
    <property type="match status" value="1"/>
</dbReference>
<feature type="domain" description="Pyruvate phosphate dikinase AMP/ATP-binding" evidence="13">
    <location>
        <begin position="62"/>
        <end position="292"/>
    </location>
</feature>
<dbReference type="InterPro" id="IPR036637">
    <property type="entry name" value="Phosphohistidine_dom_sf"/>
</dbReference>
<keyword evidence="9" id="KW-0067">ATP-binding</keyword>
<dbReference type="Gene3D" id="3.50.30.10">
    <property type="entry name" value="Phosphohistidine domain"/>
    <property type="match status" value="1"/>
</dbReference>
<dbReference type="Gene3D" id="3.20.20.60">
    <property type="entry name" value="Phosphoenolpyruvate-binding domains"/>
    <property type="match status" value="1"/>
</dbReference>
<dbReference type="InterPro" id="IPR000121">
    <property type="entry name" value="PEP_util_C"/>
</dbReference>
<evidence type="ECO:0000256" key="1">
    <source>
        <dbReference type="ARBA" id="ARBA00001946"/>
    </source>
</evidence>
<dbReference type="NCBIfam" id="NF004531">
    <property type="entry name" value="PRK05878.1"/>
    <property type="match status" value="1"/>
</dbReference>
<evidence type="ECO:0000313" key="15">
    <source>
        <dbReference type="EMBL" id="MCY6371807.1"/>
    </source>
</evidence>
<dbReference type="Proteomes" id="UP001079657">
    <property type="component" value="Unassembled WGS sequence"/>
</dbReference>
<evidence type="ECO:0000256" key="3">
    <source>
        <dbReference type="ARBA" id="ARBA00011994"/>
    </source>
</evidence>
<dbReference type="Pfam" id="PF01326">
    <property type="entry name" value="PPDK_N"/>
    <property type="match status" value="2"/>
</dbReference>
<feature type="domain" description="PEP-utilising enzyme mobile" evidence="12">
    <location>
        <begin position="422"/>
        <end position="503"/>
    </location>
</feature>
<dbReference type="SUPFAM" id="SSF56059">
    <property type="entry name" value="Glutathione synthetase ATP-binding domain-like"/>
    <property type="match status" value="1"/>
</dbReference>
<dbReference type="EC" id="2.7.9.1" evidence="3 11"/>
<evidence type="ECO:0000256" key="10">
    <source>
        <dbReference type="ARBA" id="ARBA00022842"/>
    </source>
</evidence>
<comment type="similarity">
    <text evidence="2 11">Belongs to the PEP-utilizing enzyme family.</text>
</comment>
<keyword evidence="16" id="KW-1185">Reference proteome</keyword>
<dbReference type="PIRSF" id="PIRSF000853">
    <property type="entry name" value="PPDK"/>
    <property type="match status" value="1"/>
</dbReference>
<evidence type="ECO:0000256" key="6">
    <source>
        <dbReference type="ARBA" id="ARBA00022723"/>
    </source>
</evidence>
<gene>
    <name evidence="15" type="primary">ppdK</name>
    <name evidence="15" type="ORF">OXH55_14265</name>
</gene>
<keyword evidence="5 15" id="KW-0808">Transferase</keyword>
<sequence>MEQKYVYLFSEGNATMRNLLGGKGANLAEMTNLGIPVPQGFTITTEACTKYYDDGEVIADTIIQQITEALKKTEEITGKKFGDKNNPLLVSVRSGARVSMPGMMDTILNLGLNDESVQGLAALTGNERFAYDSYRRFIQMFSDVAIGIEKRNFENILDSVKESKGIEYDTDLTAEDLKEIVIKFKKLYLKEMGTEFPQDPRQQLMEAVKAVFSSWNNPRAIVYRRLNDIPSSWGTAVNVQSMVFGNMGDNSGTGVAFTRDPATGEKKIFGEYLINAQGEDVVAGIRTPQPISKLEQDLPECYKQFMEIAQNLESHYKDMQDMEFTIEQGKLYFLQTRNGKRTAPAALKIAVSLVEEGVLTKEEALLKVEPKQLDSLLHPAFDPEELKKSSAIAKGLPASPGAACGKIYFTAQDAKAHHEKGEKVILVRLETSPEDIEGMVAAEGILTVRGGMTSHAAVVARGMGTCCVAGCGSLKVNEEEKSFSVDGKMYKEGDYISLDGSTGNVYGGAIKTVAPEITGYFGTFMAWADEVRALKVRTNADTPRDAEQAVGFGAEGIGLCRTEHMFFDEDRIPVVREMIVSESEEQRRKALEKLLPMQREDFVGIYKAMQDRPVTIRFLDPPLHEFLPNEEADVRALAEEMSLRYEDLKATVESLHEFNPMMGHRGCRLTVSYPEIAEMQTRAVIEAAIKVKEEMAYNIVPEIMIPLVGEIKELKYVKDIVVKTANEIIENEGVDLQYKVGTMIEIPRACLTADEIAKEAEFFSFGTNDLTQMTFGFSRDDSGKFLNDYYEKNIYEFDPFQKLDQNGVGKLVEMASTLGRKTREDIKIGICGEHGGDPASVEFFHNTGLNYVSCSPFRVPLARLAAAQSQLKNPRK</sequence>
<evidence type="ECO:0000259" key="14">
    <source>
        <dbReference type="Pfam" id="PF02896"/>
    </source>
</evidence>
<dbReference type="InterPro" id="IPR015813">
    <property type="entry name" value="Pyrv/PenolPyrv_kinase-like_dom"/>
</dbReference>
<comment type="catalytic activity">
    <reaction evidence="11">
        <text>pyruvate + phosphate + ATP = phosphoenolpyruvate + AMP + diphosphate + H(+)</text>
        <dbReference type="Rhea" id="RHEA:10756"/>
        <dbReference type="ChEBI" id="CHEBI:15361"/>
        <dbReference type="ChEBI" id="CHEBI:15378"/>
        <dbReference type="ChEBI" id="CHEBI:30616"/>
        <dbReference type="ChEBI" id="CHEBI:33019"/>
        <dbReference type="ChEBI" id="CHEBI:43474"/>
        <dbReference type="ChEBI" id="CHEBI:58702"/>
        <dbReference type="ChEBI" id="CHEBI:456215"/>
        <dbReference type="EC" id="2.7.9.1"/>
    </reaction>
</comment>
<dbReference type="SUPFAM" id="SSF52009">
    <property type="entry name" value="Phosphohistidine domain"/>
    <property type="match status" value="1"/>
</dbReference>